<dbReference type="SMART" id="SM01303">
    <property type="entry name" value="RasGEF_N_2"/>
    <property type="match status" value="1"/>
</dbReference>
<dbReference type="Pfam" id="PF14663">
    <property type="entry name" value="RasGEF_N_2"/>
    <property type="match status" value="1"/>
</dbReference>
<dbReference type="GO" id="GO:0051897">
    <property type="term" value="P:positive regulation of phosphatidylinositol 3-kinase/protein kinase B signal transduction"/>
    <property type="evidence" value="ECO:0007669"/>
    <property type="project" value="TreeGrafter"/>
</dbReference>
<dbReference type="SUPFAM" id="SSF48371">
    <property type="entry name" value="ARM repeat"/>
    <property type="match status" value="2"/>
</dbReference>
<feature type="compositionally biased region" description="Polar residues" evidence="2">
    <location>
        <begin position="1156"/>
        <end position="1166"/>
    </location>
</feature>
<dbReference type="InterPro" id="IPR029453">
    <property type="entry name" value="Rictor_IV"/>
</dbReference>
<evidence type="ECO:0000259" key="5">
    <source>
        <dbReference type="SMART" id="SM01310"/>
    </source>
</evidence>
<organism evidence="6 7">
    <name type="scientific">Biomphalaria glabrata</name>
    <name type="common">Bloodfluke planorb</name>
    <name type="synonym">Freshwater snail</name>
    <dbReference type="NCBI Taxonomy" id="6526"/>
    <lineage>
        <taxon>Eukaryota</taxon>
        <taxon>Metazoa</taxon>
        <taxon>Spiralia</taxon>
        <taxon>Lophotrochozoa</taxon>
        <taxon>Mollusca</taxon>
        <taxon>Gastropoda</taxon>
        <taxon>Heterobranchia</taxon>
        <taxon>Euthyneura</taxon>
        <taxon>Panpulmonata</taxon>
        <taxon>Hygrophila</taxon>
        <taxon>Lymnaeoidea</taxon>
        <taxon>Planorbidae</taxon>
        <taxon>Biomphalaria</taxon>
    </lineage>
</organism>
<feature type="region of interest" description="Disordered" evidence="2">
    <location>
        <begin position="1107"/>
        <end position="1166"/>
    </location>
</feature>
<dbReference type="InterPro" id="IPR016024">
    <property type="entry name" value="ARM-type_fold"/>
</dbReference>
<dbReference type="InterPro" id="IPR028267">
    <property type="entry name" value="Pianissimo_N"/>
</dbReference>
<dbReference type="VEuPathDB" id="VectorBase:BGLB033173"/>
<dbReference type="OrthoDB" id="271111at2759"/>
<comment type="similarity">
    <text evidence="1">Belongs to the RICTOR family.</text>
</comment>
<evidence type="ECO:0008006" key="8">
    <source>
        <dbReference type="Google" id="ProtNLM"/>
    </source>
</evidence>
<sequence>MATGSTRPVRNLKAGRYRVRHESAEDVVIKLDHNKEPCENVKEILKNLVSQNGVPSSRKTAYLNSFVKLIKHSGYSVDLGVPILDILSCLGIGLLNDAKQVRTATLRVIRYLLPYNETLDIFLHLHFDFLVARCLDVSLDNEIERIHAIKLIRQIIKTSPSKCPKSLLYVLVAIGNDGASERDRMVRVSLETICELAFYNVNLVAQCGGIQTLIWNILDCHQYPRLNEALTSVIIFLLNQPHTRPFIRPQVDLERLLAPFTDSHFRYSVEDGRNEERDSKFIASKMAVISVMRSWPGLIRLCHPDGSGMQSLIGILYLPYVEIRKYVLEVISDLFRLTLPTWSEDFATAFSSVDPCEMKDAWKLAEGFVAEEGRAILPHISPTRPNLIENHLALLLSAFFTAGLCEALIEVVITSTGPLFNRAVILLGELLHMANVLLPQECLHHHECLPTLISIASSTESGAEKRHQAYQAVMYLTRFHKMMKRKSRPCTVFLDQLLQHAGKMSEATNKHWILHRESLSHYYFKKVTGDEMTVQAIRDSKVNTTTNNTEWNWPIIAALLKWPDDKFKKLDDQNQHRFIKRLVYFFKPENDLFSKTDITDPNLRKICVVGCHLIDFLISSNSDEAEKLITELLSDIAENLKEVTKLNVPVDENAMFGSKRLQDKMCRYYFLFIGRLSATKKGTVHLEKNGIIQTLLELMSPSTNILYVKLAISCLNYAADGSTRPILSKALTATQDVCRLYATKLLRVLMRACTPGLSTWGIELLITQLYDPEKSIAMSAVNILDEACDNEEYLKSVIKLRPSLLHLGEKGIMLLTRFVSNVQGFRSLNDANFISSQLEQWHKSFNKQYVDIVEEMLNEALTTYEKSFTGSCPRRSILKGPKKDVYLPVHLYGQLTLHDEGLDVLRKQDCIKEYLQCVIEQRVSNNTEITELKTALWALGHIGMSCDGLAWLETEKIIPEIIRLAEENGVFSIRGTAFFVLGLIASTRKGTDILNQLGWESRCHTRKEIFPVLDQDGWMHGPVEEALFNSDRLASSSHQENHRISSMGSMSLSLIQEETFPRKTNPSAADLGASSVPSTKDPNQRHSSASCQYTMGTLNVSNATGYYKTSSHDSENYNKYQSLPSRSQSERGVSKTFGDIRPRAQTGDKITLRASHPSSPSKYDSVPININSITLDVTDQYTSKEPTKVRHSTSRDSIQLIASPIVKLRTSSDEDSAILDNFGSQPNDIGTLLTVECSSVSSATVNGSLHSHNGADSVSNKETSGRLSVTPDTNASKEVVSFKMGAPSLLVGKEISGTENSFRSKSRGSSFNTTDTSGVGSCDSNTLPAPGSISSTFLNNALTPIPSSSSLSTLTGTSTLKLPVEPVKEPVHHSVLQRSLFRLSRIPSAKRRSASPALGITANGGQSFTSQRDALGYAALRNIKRQRTYSAEGDGEVTLLEATSLHRTISQDSELSVESNMWLSMRRNVSSVSLQEQDVPSSPISSLNRAAFKPLSPSNRFVGITLPVDIKMIFEDTEAETLRKTSTDLDTGSASDSLKAGVPPLKKEMSFEHTTEVCIVCNRYRKKAVPSSLNTSYTISKGQDTEAVKLDQSDAVHSMFDIVRTRGGSMNDHSSSATPGSQTSGSSGHETAEKKLREDSEEGRELIRLEVMRLIVNLGSSVGLKSSETGLLSLKQRFPKCFQSICFYSEVCHLLSTYSYRLVARRFIHELFDELDLVELLAAPCQYLGLELDPSPHMAPIRQDSLDDFQDFSFA</sequence>
<dbReference type="GO" id="GO:0038203">
    <property type="term" value="P:TORC2 signaling"/>
    <property type="evidence" value="ECO:0007669"/>
    <property type="project" value="TreeGrafter"/>
</dbReference>
<feature type="compositionally biased region" description="Polar residues" evidence="2">
    <location>
        <begin position="1075"/>
        <end position="1093"/>
    </location>
</feature>
<evidence type="ECO:0000313" key="6">
    <source>
        <dbReference type="EnsemblMetazoa" id="BGLB033173-PA"/>
    </source>
</evidence>
<dbReference type="InterPro" id="IPR028268">
    <property type="entry name" value="Pianissimo_fam"/>
</dbReference>
<dbReference type="Pfam" id="PF14666">
    <property type="entry name" value="RICTOR_M"/>
    <property type="match status" value="1"/>
</dbReference>
<feature type="region of interest" description="Disordered" evidence="2">
    <location>
        <begin position="1299"/>
        <end position="1318"/>
    </location>
</feature>
<evidence type="ECO:0000259" key="3">
    <source>
        <dbReference type="SMART" id="SM01307"/>
    </source>
</evidence>
<dbReference type="SMART" id="SM01307">
    <property type="entry name" value="RICTOR_M"/>
    <property type="match status" value="1"/>
</dbReference>
<feature type="compositionally biased region" description="Polar residues" evidence="2">
    <location>
        <begin position="1117"/>
        <end position="1127"/>
    </location>
</feature>
<dbReference type="Pfam" id="PF14668">
    <property type="entry name" value="RICTOR_V"/>
    <property type="match status" value="1"/>
</dbReference>
<evidence type="ECO:0000313" key="7">
    <source>
        <dbReference type="Proteomes" id="UP000076420"/>
    </source>
</evidence>
<dbReference type="Pfam" id="PF14664">
    <property type="entry name" value="RICTOR_N"/>
    <property type="match status" value="1"/>
</dbReference>
<feature type="region of interest" description="Disordered" evidence="2">
    <location>
        <begin position="1245"/>
        <end position="1271"/>
    </location>
</feature>
<feature type="domain" description="Rapamycin-insensitive companion of mTOR middle" evidence="3">
    <location>
        <begin position="529"/>
        <end position="752"/>
    </location>
</feature>
<evidence type="ECO:0000256" key="1">
    <source>
        <dbReference type="ARBA" id="ARBA00008878"/>
    </source>
</evidence>
<dbReference type="GO" id="GO:0043539">
    <property type="term" value="F:protein serine/threonine kinase activator activity"/>
    <property type="evidence" value="ECO:0007669"/>
    <property type="project" value="TreeGrafter"/>
</dbReference>
<feature type="compositionally biased region" description="Basic and acidic residues" evidence="2">
    <location>
        <begin position="1128"/>
        <end position="1142"/>
    </location>
</feature>
<feature type="compositionally biased region" description="Basic and acidic residues" evidence="2">
    <location>
        <begin position="1630"/>
        <end position="1641"/>
    </location>
</feature>
<dbReference type="Proteomes" id="UP000076420">
    <property type="component" value="Unassembled WGS sequence"/>
</dbReference>
<feature type="domain" description="Rapamycin-insensitive companion of mTOR N-terminal" evidence="4">
    <location>
        <begin position="60"/>
        <end position="439"/>
    </location>
</feature>
<dbReference type="InterPro" id="IPR029452">
    <property type="entry name" value="RICTOR_V"/>
</dbReference>
<protein>
    <recommendedName>
        <fullName evidence="8">Rapamycin-insensitive companion of mTOR</fullName>
    </recommendedName>
</protein>
<dbReference type="KEGG" id="bgt:106064328"/>
<dbReference type="SMART" id="SM01310">
    <property type="entry name" value="RICTOR_V"/>
    <property type="match status" value="1"/>
</dbReference>
<dbReference type="STRING" id="6526.A0A2C9LNG1"/>
<dbReference type="PANTHER" id="PTHR13298:SF11">
    <property type="entry name" value="RAPAMYCIN-INSENSITIVE COMPANION OF MTOR"/>
    <property type="match status" value="1"/>
</dbReference>
<proteinExistence type="inferred from homology"/>
<evidence type="ECO:0000259" key="4">
    <source>
        <dbReference type="SMART" id="SM01308"/>
    </source>
</evidence>
<dbReference type="PANTHER" id="PTHR13298">
    <property type="entry name" value="CYTOSOLIC REGULATOR PIANISSIMO"/>
    <property type="match status" value="1"/>
</dbReference>
<dbReference type="Gene3D" id="1.25.10.10">
    <property type="entry name" value="Leucine-rich Repeat Variant"/>
    <property type="match status" value="1"/>
</dbReference>
<dbReference type="GO" id="GO:0031932">
    <property type="term" value="C:TORC2 complex"/>
    <property type="evidence" value="ECO:0007669"/>
    <property type="project" value="InterPro"/>
</dbReference>
<dbReference type="SMART" id="SM01308">
    <property type="entry name" value="RICTOR_N"/>
    <property type="match status" value="1"/>
</dbReference>
<gene>
    <name evidence="6" type="primary">106064328</name>
</gene>
<dbReference type="InterPro" id="IPR029451">
    <property type="entry name" value="RICTOR_M"/>
</dbReference>
<feature type="domain" description="Rapamycin-insensitive companion of mTOR" evidence="5">
    <location>
        <begin position="929"/>
        <end position="1001"/>
    </location>
</feature>
<feature type="compositionally biased region" description="Polar residues" evidence="2">
    <location>
        <begin position="1611"/>
        <end position="1629"/>
    </location>
</feature>
<evidence type="ECO:0000256" key="2">
    <source>
        <dbReference type="SAM" id="MobiDB-lite"/>
    </source>
</evidence>
<accession>A0A2C9LNG1</accession>
<dbReference type="InterPro" id="IPR011989">
    <property type="entry name" value="ARM-like"/>
</dbReference>
<dbReference type="VEuPathDB" id="VectorBase:BGLAX_043648"/>
<name>A0A2C9LNG1_BIOGL</name>
<feature type="region of interest" description="Disordered" evidence="2">
    <location>
        <begin position="1063"/>
        <end position="1093"/>
    </location>
</feature>
<dbReference type="EnsemblMetazoa" id="BGLB033173-RA">
    <property type="protein sequence ID" value="BGLB033173-PA"/>
    <property type="gene ID" value="BGLB033173"/>
</dbReference>
<feature type="region of interest" description="Disordered" evidence="2">
    <location>
        <begin position="1607"/>
        <end position="1641"/>
    </location>
</feature>
<reference evidence="6" key="1">
    <citation type="submission" date="2020-05" db="UniProtKB">
        <authorList>
            <consortium name="EnsemblMetazoa"/>
        </authorList>
    </citation>
    <scope>IDENTIFICATION</scope>
    <source>
        <strain evidence="6">BB02</strain>
    </source>
</reference>